<accession>A0AAV5JHD8</accession>
<dbReference type="Proteomes" id="UP001054252">
    <property type="component" value="Unassembled WGS sequence"/>
</dbReference>
<feature type="signal peptide" evidence="2">
    <location>
        <begin position="1"/>
        <end position="27"/>
    </location>
</feature>
<organism evidence="3 4">
    <name type="scientific">Rubroshorea leprosula</name>
    <dbReference type="NCBI Taxonomy" id="152421"/>
    <lineage>
        <taxon>Eukaryota</taxon>
        <taxon>Viridiplantae</taxon>
        <taxon>Streptophyta</taxon>
        <taxon>Embryophyta</taxon>
        <taxon>Tracheophyta</taxon>
        <taxon>Spermatophyta</taxon>
        <taxon>Magnoliopsida</taxon>
        <taxon>eudicotyledons</taxon>
        <taxon>Gunneridae</taxon>
        <taxon>Pentapetalae</taxon>
        <taxon>rosids</taxon>
        <taxon>malvids</taxon>
        <taxon>Malvales</taxon>
        <taxon>Dipterocarpaceae</taxon>
        <taxon>Rubroshorea</taxon>
    </lineage>
</organism>
<evidence type="ECO:0000313" key="3">
    <source>
        <dbReference type="EMBL" id="GKV10331.1"/>
    </source>
</evidence>
<gene>
    <name evidence="3" type="ORF">SLEP1_g21713</name>
</gene>
<dbReference type="EMBL" id="BPVZ01000032">
    <property type="protein sequence ID" value="GKV10331.1"/>
    <property type="molecule type" value="Genomic_DNA"/>
</dbReference>
<evidence type="ECO:0000313" key="4">
    <source>
        <dbReference type="Proteomes" id="UP001054252"/>
    </source>
</evidence>
<feature type="compositionally biased region" description="Pro residues" evidence="1">
    <location>
        <begin position="94"/>
        <end position="105"/>
    </location>
</feature>
<dbReference type="PANTHER" id="PTHR37249:SF3">
    <property type="entry name" value="OS03G0206201 PROTEIN"/>
    <property type="match status" value="1"/>
</dbReference>
<reference evidence="3 4" key="1">
    <citation type="journal article" date="2021" name="Commun. Biol.">
        <title>The genome of Shorea leprosula (Dipterocarpaceae) highlights the ecological relevance of drought in aseasonal tropical rainforests.</title>
        <authorList>
            <person name="Ng K.K.S."/>
            <person name="Kobayashi M.J."/>
            <person name="Fawcett J.A."/>
            <person name="Hatakeyama M."/>
            <person name="Paape T."/>
            <person name="Ng C.H."/>
            <person name="Ang C.C."/>
            <person name="Tnah L.H."/>
            <person name="Lee C.T."/>
            <person name="Nishiyama T."/>
            <person name="Sese J."/>
            <person name="O'Brien M.J."/>
            <person name="Copetti D."/>
            <person name="Mohd Noor M.I."/>
            <person name="Ong R.C."/>
            <person name="Putra M."/>
            <person name="Sireger I.Z."/>
            <person name="Indrioko S."/>
            <person name="Kosugi Y."/>
            <person name="Izuno A."/>
            <person name="Isagi Y."/>
            <person name="Lee S.L."/>
            <person name="Shimizu K.K."/>
        </authorList>
    </citation>
    <scope>NUCLEOTIDE SEQUENCE [LARGE SCALE GENOMIC DNA]</scope>
    <source>
        <strain evidence="3">214</strain>
    </source>
</reference>
<feature type="chain" id="PRO_5043585270" description="Transmembrane protein" evidence="2">
    <location>
        <begin position="28"/>
        <end position="111"/>
    </location>
</feature>
<protein>
    <recommendedName>
        <fullName evidence="5">Transmembrane protein</fullName>
    </recommendedName>
</protein>
<sequence length="111" mass="11526">MKVLGIYSSLFLFGIVLLVLSFSVTEGSSFNPDTALSQHGGGMTAAINRKLKGHAYDFDPSNVDLEDYHPVDPPPSSKASISPGPIVHGSPLIPYIPGPLPPGPPNTGGST</sequence>
<evidence type="ECO:0008006" key="5">
    <source>
        <dbReference type="Google" id="ProtNLM"/>
    </source>
</evidence>
<proteinExistence type="predicted"/>
<keyword evidence="4" id="KW-1185">Reference proteome</keyword>
<comment type="caution">
    <text evidence="3">The sequence shown here is derived from an EMBL/GenBank/DDBJ whole genome shotgun (WGS) entry which is preliminary data.</text>
</comment>
<keyword evidence="2" id="KW-0732">Signal</keyword>
<feature type="region of interest" description="Disordered" evidence="1">
    <location>
        <begin position="63"/>
        <end position="111"/>
    </location>
</feature>
<dbReference type="PANTHER" id="PTHR37249">
    <property type="entry name" value="OS03G0206201 PROTEIN"/>
    <property type="match status" value="1"/>
</dbReference>
<name>A0AAV5JHD8_9ROSI</name>
<dbReference type="AlphaFoldDB" id="A0AAV5JHD8"/>
<evidence type="ECO:0000256" key="1">
    <source>
        <dbReference type="SAM" id="MobiDB-lite"/>
    </source>
</evidence>
<evidence type="ECO:0000256" key="2">
    <source>
        <dbReference type="SAM" id="SignalP"/>
    </source>
</evidence>